<gene>
    <name evidence="1" type="ordered locus">MADE_1014390</name>
</gene>
<dbReference type="Proteomes" id="UP000001870">
    <property type="component" value="Chromosome"/>
</dbReference>
<dbReference type="AlphaFoldDB" id="F2GBG6"/>
<dbReference type="HOGENOM" id="CLU_080982_1_0_6"/>
<protein>
    <submittedName>
        <fullName evidence="1">CRISPR-associated protein Cse3</fullName>
    </submittedName>
</protein>
<dbReference type="SUPFAM" id="SSF117987">
    <property type="entry name" value="CRISPR-associated protein"/>
    <property type="match status" value="2"/>
</dbReference>
<dbReference type="CDD" id="cd09727">
    <property type="entry name" value="Cas6_I-E"/>
    <property type="match status" value="1"/>
</dbReference>
<reference evidence="1 2" key="1">
    <citation type="journal article" date="2008" name="ISME J.">
        <title>Comparative genomics of two ecotypes of the marine planktonic copiotroph Alteromonas macleodii suggests alternative lifestyles associated with different kinds of particulate organic matter.</title>
        <authorList>
            <person name="Ivars-Martinez E."/>
            <person name="Martin-Cuadrado A.B."/>
            <person name="D'Auria G."/>
            <person name="Mira A."/>
            <person name="Ferriera S."/>
            <person name="Johnson J."/>
            <person name="Friedman R."/>
            <person name="Rodriguez-Valera F."/>
        </authorList>
    </citation>
    <scope>NUCLEOTIDE SEQUENCE [LARGE SCALE GENOMIC DNA]</scope>
    <source>
        <strain evidence="2">DSM 17117 / CIP 110805 / LMG 28347 / Deep ecotype</strain>
    </source>
</reference>
<dbReference type="NCBIfam" id="TIGR01907">
    <property type="entry name" value="casE_Cse3"/>
    <property type="match status" value="1"/>
</dbReference>
<name>F2GBG6_ALTMD</name>
<keyword evidence="2" id="KW-1185">Reference proteome</keyword>
<organism evidence="1 2">
    <name type="scientific">Alteromonas mediterranea (strain DSM 17117 / CIP 110805 / LMG 28347 / Deep ecotype)</name>
    <dbReference type="NCBI Taxonomy" id="1774373"/>
    <lineage>
        <taxon>Bacteria</taxon>
        <taxon>Pseudomonadati</taxon>
        <taxon>Pseudomonadota</taxon>
        <taxon>Gammaproteobacteria</taxon>
        <taxon>Alteromonadales</taxon>
        <taxon>Alteromonadaceae</taxon>
        <taxon>Alteromonas/Salinimonas group</taxon>
        <taxon>Alteromonas</taxon>
    </lineage>
</organism>
<dbReference type="InterPro" id="IPR010179">
    <property type="entry name" value="CRISPR-assoc_prot_Cse3"/>
</dbReference>
<dbReference type="EMBL" id="CP001103">
    <property type="protein sequence ID" value="AEA99012.1"/>
    <property type="molecule type" value="Genomic_DNA"/>
</dbReference>
<dbReference type="SMART" id="SM01101">
    <property type="entry name" value="CRISPR_assoc"/>
    <property type="match status" value="1"/>
</dbReference>
<dbReference type="Pfam" id="PF08798">
    <property type="entry name" value="CRISPR_assoc"/>
    <property type="match status" value="1"/>
</dbReference>
<dbReference type="KEGG" id="amc:MADE_1014390"/>
<evidence type="ECO:0000313" key="2">
    <source>
        <dbReference type="Proteomes" id="UP000001870"/>
    </source>
</evidence>
<dbReference type="RefSeq" id="WP_012519304.1">
    <property type="nucleotide sequence ID" value="NC_011138.3"/>
</dbReference>
<dbReference type="Gene3D" id="3.30.70.1200">
    <property type="entry name" value="Crispr-associated protein, domain 1"/>
    <property type="match status" value="1"/>
</dbReference>
<proteinExistence type="predicted"/>
<reference evidence="1 2" key="2">
    <citation type="journal article" date="2015" name="Antonie Van Leeuwenhoek">
        <title>Ecophysiological diversity of a novel member of the genus Alteromonas, and description of Alteromonas mediterranea sp. nov.</title>
        <authorList>
            <person name="Ivanova E.P."/>
            <person name="Lopez-Perez M."/>
            <person name="Zabalos M."/>
            <person name="Nguyen S.H."/>
            <person name="Webb H.K."/>
            <person name="Ryan J."/>
            <person name="Lagutin K."/>
            <person name="Vyssotski M."/>
            <person name="Crawford R.J."/>
            <person name="Rodriguez-Valera F."/>
        </authorList>
    </citation>
    <scope>NUCLEOTIDE SEQUENCE [LARGE SCALE GENOMIC DNA]</scope>
    <source>
        <strain evidence="2">DSM 17117 / CIP 110805 / LMG 28347 / Deep ecotype</strain>
    </source>
</reference>
<dbReference type="Gene3D" id="3.30.70.1210">
    <property type="entry name" value="Crispr-associated protein, domain 2"/>
    <property type="match status" value="1"/>
</dbReference>
<evidence type="ECO:0000313" key="1">
    <source>
        <dbReference type="EMBL" id="AEA99012.1"/>
    </source>
</evidence>
<sequence>MFLSKVTMVSSPQTAQELAKLQRNGVYASHQLIWQLFSNVTERSFLYREEMGITGMPEFYVLSKTEPQASLPIFSCVTKVFEPKLKKGQRLSFKLRVNPTVCVKGEDGKQRRHDVMMQAKYNVKDELPDAQTLKMHMEQAAINWLNNEKRLDEWGITLDFQPSIDGYTQHKVQKKRHQIQFSSVDYQGMLTVQDPLKFINQYAKGFGRAKGMGCGLMMIKRA</sequence>
<accession>F2GBG6</accession>